<dbReference type="InterPro" id="IPR043502">
    <property type="entry name" value="DNA/RNA_pol_sf"/>
</dbReference>
<dbReference type="SUPFAM" id="SSF56672">
    <property type="entry name" value="DNA/RNA polymerases"/>
    <property type="match status" value="1"/>
</dbReference>
<evidence type="ECO:0000313" key="2">
    <source>
        <dbReference type="Proteomes" id="UP001152622"/>
    </source>
</evidence>
<dbReference type="InterPro" id="IPR043128">
    <property type="entry name" value="Rev_trsase/Diguanyl_cyclase"/>
</dbReference>
<dbReference type="PANTHER" id="PTHR37984">
    <property type="entry name" value="PROTEIN CBG26694"/>
    <property type="match status" value="1"/>
</dbReference>
<comment type="caution">
    <text evidence="1">The sequence shown here is derived from an EMBL/GenBank/DDBJ whole genome shotgun (WGS) entry which is preliminary data.</text>
</comment>
<proteinExistence type="predicted"/>
<sequence>MDCGEAIDFVHRIRLVDDKPFRLPYRRGPPCHYDKLWIALNEMEELGIIRKSQSEYSSPLVLVVKPDGDLRICNDFRWLNARTVACLQMVFSRFAATHLKLSPKKCHFRRRSVKFLGHIIYGDGVKMDPSKVQAINDDVSAVLDALESGGVSQVRGTGPAIPQLGGVNQTASLPKSELVNLQQQDDVLGRVFFYIQRHRRPTRRERAGESRGVMKLLRHWPKFSIKDGMLYRVKKDRQMNMTTHQFVVPDSLKAQVLHGLHDSAGHQG</sequence>
<protein>
    <recommendedName>
        <fullName evidence="3">Reverse transcriptase</fullName>
    </recommendedName>
</protein>
<dbReference type="InterPro" id="IPR050951">
    <property type="entry name" value="Retrovirus_Pol_polyprotein"/>
</dbReference>
<evidence type="ECO:0008006" key="3">
    <source>
        <dbReference type="Google" id="ProtNLM"/>
    </source>
</evidence>
<dbReference type="AlphaFoldDB" id="A0A9Q1FK61"/>
<dbReference type="Proteomes" id="UP001152622">
    <property type="component" value="Chromosome 5"/>
</dbReference>
<organism evidence="1 2">
    <name type="scientific">Synaphobranchus kaupii</name>
    <name type="common">Kaup's arrowtooth eel</name>
    <dbReference type="NCBI Taxonomy" id="118154"/>
    <lineage>
        <taxon>Eukaryota</taxon>
        <taxon>Metazoa</taxon>
        <taxon>Chordata</taxon>
        <taxon>Craniata</taxon>
        <taxon>Vertebrata</taxon>
        <taxon>Euteleostomi</taxon>
        <taxon>Actinopterygii</taxon>
        <taxon>Neopterygii</taxon>
        <taxon>Teleostei</taxon>
        <taxon>Anguilliformes</taxon>
        <taxon>Synaphobranchidae</taxon>
        <taxon>Synaphobranchus</taxon>
    </lineage>
</organism>
<keyword evidence="2" id="KW-1185">Reference proteome</keyword>
<dbReference type="Gene3D" id="3.30.70.270">
    <property type="match status" value="1"/>
</dbReference>
<reference evidence="1" key="1">
    <citation type="journal article" date="2023" name="Science">
        <title>Genome structures resolve the early diversification of teleost fishes.</title>
        <authorList>
            <person name="Parey E."/>
            <person name="Louis A."/>
            <person name="Montfort J."/>
            <person name="Bouchez O."/>
            <person name="Roques C."/>
            <person name="Iampietro C."/>
            <person name="Lluch J."/>
            <person name="Castinel A."/>
            <person name="Donnadieu C."/>
            <person name="Desvignes T."/>
            <person name="Floi Bucao C."/>
            <person name="Jouanno E."/>
            <person name="Wen M."/>
            <person name="Mejri S."/>
            <person name="Dirks R."/>
            <person name="Jansen H."/>
            <person name="Henkel C."/>
            <person name="Chen W.J."/>
            <person name="Zahm M."/>
            <person name="Cabau C."/>
            <person name="Klopp C."/>
            <person name="Thompson A.W."/>
            <person name="Robinson-Rechavi M."/>
            <person name="Braasch I."/>
            <person name="Lecointre G."/>
            <person name="Bobe J."/>
            <person name="Postlethwait J.H."/>
            <person name="Berthelot C."/>
            <person name="Roest Crollius H."/>
            <person name="Guiguen Y."/>
        </authorList>
    </citation>
    <scope>NUCLEOTIDE SEQUENCE</scope>
    <source>
        <strain evidence="1">WJC10195</strain>
    </source>
</reference>
<evidence type="ECO:0000313" key="1">
    <source>
        <dbReference type="EMBL" id="KAJ8360155.1"/>
    </source>
</evidence>
<dbReference type="OrthoDB" id="8059659at2759"/>
<dbReference type="EMBL" id="JAINUF010000005">
    <property type="protein sequence ID" value="KAJ8360155.1"/>
    <property type="molecule type" value="Genomic_DNA"/>
</dbReference>
<dbReference type="PANTHER" id="PTHR37984:SF5">
    <property type="entry name" value="PROTEIN NYNRIN-LIKE"/>
    <property type="match status" value="1"/>
</dbReference>
<dbReference type="Gene3D" id="3.10.10.10">
    <property type="entry name" value="HIV Type 1 Reverse Transcriptase, subunit A, domain 1"/>
    <property type="match status" value="1"/>
</dbReference>
<gene>
    <name evidence="1" type="ORF">SKAU_G00166800</name>
</gene>
<name>A0A9Q1FK61_SYNKA</name>
<accession>A0A9Q1FK61</accession>